<dbReference type="RefSeq" id="WP_212691333.1">
    <property type="nucleotide sequence ID" value="NZ_CP058561.1"/>
</dbReference>
<dbReference type="GO" id="GO:0016887">
    <property type="term" value="F:ATP hydrolysis activity"/>
    <property type="evidence" value="ECO:0007669"/>
    <property type="project" value="InterPro"/>
</dbReference>
<feature type="domain" description="ABC transporter" evidence="4">
    <location>
        <begin position="7"/>
        <end position="261"/>
    </location>
</feature>
<dbReference type="SUPFAM" id="SSF52540">
    <property type="entry name" value="P-loop containing nucleoside triphosphate hydrolases"/>
    <property type="match status" value="2"/>
</dbReference>
<evidence type="ECO:0000313" key="5">
    <source>
        <dbReference type="EMBL" id="QUH31275.1"/>
    </source>
</evidence>
<keyword evidence="3" id="KW-0175">Coiled coil</keyword>
<dbReference type="NCBIfam" id="NF000355">
    <property type="entry name" value="ribo_prot_ABC_F"/>
    <property type="match status" value="1"/>
</dbReference>
<dbReference type="InterPro" id="IPR003439">
    <property type="entry name" value="ABC_transporter-like_ATP-bd"/>
</dbReference>
<protein>
    <submittedName>
        <fullName evidence="5">ABC-F family ATP-binding cassette domain-containing protein</fullName>
    </submittedName>
</protein>
<dbReference type="EMBL" id="CP058561">
    <property type="protein sequence ID" value="QUH31275.1"/>
    <property type="molecule type" value="Genomic_DNA"/>
</dbReference>
<feature type="domain" description="ABC transporter" evidence="4">
    <location>
        <begin position="334"/>
        <end position="546"/>
    </location>
</feature>
<dbReference type="Pfam" id="PF00005">
    <property type="entry name" value="ABC_tran"/>
    <property type="match status" value="2"/>
</dbReference>
<dbReference type="InterPro" id="IPR032781">
    <property type="entry name" value="ABC_tran_Xtn"/>
</dbReference>
<keyword evidence="2 5" id="KW-0067">ATP-binding</keyword>
<evidence type="ECO:0000259" key="4">
    <source>
        <dbReference type="PROSITE" id="PS50893"/>
    </source>
</evidence>
<proteinExistence type="predicted"/>
<accession>A0A8J8MEN4</accession>
<dbReference type="InterPro" id="IPR051309">
    <property type="entry name" value="ABCF_ATPase"/>
</dbReference>
<dbReference type="InterPro" id="IPR017871">
    <property type="entry name" value="ABC_transporter-like_CS"/>
</dbReference>
<dbReference type="PROSITE" id="PS00211">
    <property type="entry name" value="ABC_TRANSPORTER_1"/>
    <property type="match status" value="2"/>
</dbReference>
<dbReference type="CDD" id="cd03221">
    <property type="entry name" value="ABCF_EF-3"/>
    <property type="match status" value="2"/>
</dbReference>
<dbReference type="Proteomes" id="UP000677305">
    <property type="component" value="Chromosome"/>
</dbReference>
<name>A0A8J8MEN4_9FIRM</name>
<dbReference type="PANTHER" id="PTHR42855">
    <property type="entry name" value="ABC TRANSPORTER ATP-BINDING SUBUNIT"/>
    <property type="match status" value="1"/>
</dbReference>
<evidence type="ECO:0000256" key="1">
    <source>
        <dbReference type="ARBA" id="ARBA00022741"/>
    </source>
</evidence>
<dbReference type="Pfam" id="PF12848">
    <property type="entry name" value="ABC_tran_Xtn"/>
    <property type="match status" value="1"/>
</dbReference>
<dbReference type="AlphaFoldDB" id="A0A8J8MEN4"/>
<evidence type="ECO:0000256" key="3">
    <source>
        <dbReference type="SAM" id="Coils"/>
    </source>
</evidence>
<dbReference type="GO" id="GO:0005524">
    <property type="term" value="F:ATP binding"/>
    <property type="evidence" value="ECO:0007669"/>
    <property type="project" value="UniProtKB-KW"/>
</dbReference>
<keyword evidence="1" id="KW-0547">Nucleotide-binding</keyword>
<keyword evidence="6" id="KW-1185">Reference proteome</keyword>
<dbReference type="InterPro" id="IPR027417">
    <property type="entry name" value="P-loop_NTPase"/>
</dbReference>
<dbReference type="PROSITE" id="PS50893">
    <property type="entry name" value="ABC_TRANSPORTER_2"/>
    <property type="match status" value="2"/>
</dbReference>
<sequence>MITMIELGINNLSKSFGANKIFENVGFDIKTGEIVGLIGRNGTGKTTIMKILMGHEDYEGEVFYRKGVTLGYLDQIPVFEEDYSVKEVLYLAFKDVYDIKKKMMKIEHSLTDGDNDIDRLMKEYGQLQERFELLGGYDIDEKMSKVTIGLQISDSIQKMKFANLSGGEKSKIMLGKILLEKPELLLLDEPSNHLDLKSIEWLEEYLKEYKGSVLIISHDRYFLDRVVNKIVELDYNGASIYHGNYTYYLMEKERRFIEAYNRYKENQKKISKMEEQIKRYRIWGKMRDSDKMYVRAKELEKRLAKMDKLDKPVLEKTKIKLSSKGFDRTGKEVLILKNVEKSFESRTLFSGLDLTLFYQDSLAILGDNGTGKSTLIKIVMEVLESDKGSIKYGSNINIGYLPQEVNFEDENISILEAFQYKYNITIGEARTELAKVLFIKDDVFKKISILSGGEKSRLKLCMLMYEKVNFMILDEPTNHLDIDSREILEETLLEFKGTILFVSHDRYFINKIATKIGEIENKKLEFYNGDYEYYKNELLKKADSIVPKREQTNRSSNKNYNRKRVDDNEKIIKRKKKQLEAIEMEIELVETSIDELDKEMLINSTDAGKLNEISMEQNDKKEALSKLLEEWEIISEYIDSLR</sequence>
<dbReference type="Gene3D" id="3.40.50.300">
    <property type="entry name" value="P-loop containing nucleotide triphosphate hydrolases"/>
    <property type="match status" value="2"/>
</dbReference>
<dbReference type="KEGG" id="vgu:HYG85_21040"/>
<evidence type="ECO:0000313" key="6">
    <source>
        <dbReference type="Proteomes" id="UP000677305"/>
    </source>
</evidence>
<organism evidence="5 6">
    <name type="scientific">Vallitalea guaymasensis</name>
    <dbReference type="NCBI Taxonomy" id="1185412"/>
    <lineage>
        <taxon>Bacteria</taxon>
        <taxon>Bacillati</taxon>
        <taxon>Bacillota</taxon>
        <taxon>Clostridia</taxon>
        <taxon>Lachnospirales</taxon>
        <taxon>Vallitaleaceae</taxon>
        <taxon>Vallitalea</taxon>
    </lineage>
</organism>
<dbReference type="PANTHER" id="PTHR42855:SF2">
    <property type="entry name" value="DRUG RESISTANCE ABC TRANSPORTER,ATP-BINDING PROTEIN"/>
    <property type="match status" value="1"/>
</dbReference>
<reference evidence="5 6" key="1">
    <citation type="submission" date="2020-07" db="EMBL/GenBank/DDBJ databases">
        <title>Vallitalea guaymasensis genome.</title>
        <authorList>
            <person name="Postec A."/>
        </authorList>
    </citation>
    <scope>NUCLEOTIDE SEQUENCE [LARGE SCALE GENOMIC DNA]</scope>
    <source>
        <strain evidence="5 6">Ra1766G1</strain>
    </source>
</reference>
<dbReference type="SMART" id="SM00382">
    <property type="entry name" value="AAA"/>
    <property type="match status" value="2"/>
</dbReference>
<dbReference type="InterPro" id="IPR003593">
    <property type="entry name" value="AAA+_ATPase"/>
</dbReference>
<evidence type="ECO:0000256" key="2">
    <source>
        <dbReference type="ARBA" id="ARBA00022840"/>
    </source>
</evidence>
<feature type="coiled-coil region" evidence="3">
    <location>
        <begin position="565"/>
        <end position="630"/>
    </location>
</feature>
<gene>
    <name evidence="5" type="ORF">HYG85_21040</name>
</gene>
<dbReference type="FunFam" id="3.40.50.300:FF:000011">
    <property type="entry name" value="Putative ABC transporter ATP-binding component"/>
    <property type="match status" value="1"/>
</dbReference>